<protein>
    <submittedName>
        <fullName evidence="2">Uncharacterized protein</fullName>
    </submittedName>
</protein>
<dbReference type="AlphaFoldDB" id="A0A0E1W1C1"/>
<proteinExistence type="predicted"/>
<name>A0A0E1W1C1_BURPE</name>
<gene>
    <name evidence="2" type="ORF">BURPS1710A_1130</name>
</gene>
<dbReference type="Proteomes" id="UP000001812">
    <property type="component" value="Chromosome I"/>
</dbReference>
<organism evidence="2">
    <name type="scientific">Burkholderia pseudomallei 1710a</name>
    <dbReference type="NCBI Taxonomy" id="320371"/>
    <lineage>
        <taxon>Bacteria</taxon>
        <taxon>Pseudomonadati</taxon>
        <taxon>Pseudomonadota</taxon>
        <taxon>Betaproteobacteria</taxon>
        <taxon>Burkholderiales</taxon>
        <taxon>Burkholderiaceae</taxon>
        <taxon>Burkholderia</taxon>
        <taxon>pseudomallei group</taxon>
    </lineage>
</organism>
<evidence type="ECO:0000313" key="2">
    <source>
        <dbReference type="EMBL" id="EET07005.1"/>
    </source>
</evidence>
<dbReference type="GeneID" id="92978067"/>
<dbReference type="HOGENOM" id="CLU_2421292_0_0_4"/>
<evidence type="ECO:0000256" key="1">
    <source>
        <dbReference type="SAM" id="MobiDB-lite"/>
    </source>
</evidence>
<feature type="region of interest" description="Disordered" evidence="1">
    <location>
        <begin position="1"/>
        <end position="28"/>
    </location>
</feature>
<sequence length="91" mass="10172">MPGLTRVARRAGRAAYVGRRAARPQRARRTRINDAAPAVHAGARVQSDAGRTHRRAFRSGGGWAARLRLSRRYIQRFHSVRRGDSCTAPPR</sequence>
<dbReference type="EMBL" id="CM000832">
    <property type="protein sequence ID" value="EET07005.1"/>
    <property type="molecule type" value="Genomic_DNA"/>
</dbReference>
<accession>A0A0E1W1C1</accession>
<dbReference type="RefSeq" id="WP_004190063.1">
    <property type="nucleotide sequence ID" value="NZ_CM000832.1"/>
</dbReference>
<reference evidence="2" key="1">
    <citation type="submission" date="2009-05" db="EMBL/GenBank/DDBJ databases">
        <authorList>
            <person name="Harkins D.M."/>
            <person name="DeShazer D."/>
            <person name="Woods D.E."/>
            <person name="Brinkac L.M."/>
            <person name="Brown K.A."/>
            <person name="Hung G.C."/>
            <person name="Tuanyok A."/>
            <person name="Zhang B."/>
            <person name="Nierman W.C."/>
        </authorList>
    </citation>
    <scope>NUCLEOTIDE SEQUENCE [LARGE SCALE GENOMIC DNA]</scope>
    <source>
        <strain evidence="2">1710a</strain>
    </source>
</reference>